<reference evidence="1 2" key="1">
    <citation type="journal article" date="2017" name="Antonie Van Leeuwenhoek">
        <title>Phylogenomic resolution of the bacterial genus Pantoea and its relationship with Erwinia and Tatumella.</title>
        <authorList>
            <person name="Palmer M."/>
            <person name="Steenkamp E.T."/>
            <person name="Coetzee M.P."/>
            <person name="Chan W.Y."/>
            <person name="van Zyl E."/>
            <person name="De Maayer P."/>
            <person name="Coutinho T.A."/>
            <person name="Blom J."/>
            <person name="Smits T.H."/>
            <person name="Duffy B."/>
            <person name="Venter S.N."/>
        </authorList>
    </citation>
    <scope>NUCLEOTIDE SEQUENCE [LARGE SCALE GENOMIC DNA]</scope>
    <source>
        <strain evidence="1 2">LMG 2657</strain>
    </source>
</reference>
<evidence type="ECO:0000313" key="2">
    <source>
        <dbReference type="Proteomes" id="UP000193749"/>
    </source>
</evidence>
<name>A0A1X1EG82_PANCY</name>
<dbReference type="InterPro" id="IPR009593">
    <property type="entry name" value="DUF1203"/>
</dbReference>
<proteinExistence type="predicted"/>
<organism evidence="1 2">
    <name type="scientific">Pantoea cypripedii</name>
    <name type="common">Pectobacterium cypripedii</name>
    <name type="synonym">Erwinia cypripedii</name>
    <dbReference type="NCBI Taxonomy" id="55209"/>
    <lineage>
        <taxon>Bacteria</taxon>
        <taxon>Pseudomonadati</taxon>
        <taxon>Pseudomonadota</taxon>
        <taxon>Gammaproteobacteria</taxon>
        <taxon>Enterobacterales</taxon>
        <taxon>Erwiniaceae</taxon>
        <taxon>Pantoea</taxon>
    </lineage>
</organism>
<comment type="caution">
    <text evidence="1">The sequence shown here is derived from an EMBL/GenBank/DDBJ whole genome shotgun (WGS) entry which is preliminary data.</text>
</comment>
<dbReference type="Pfam" id="PF06718">
    <property type="entry name" value="DUF1203"/>
    <property type="match status" value="1"/>
</dbReference>
<dbReference type="AlphaFoldDB" id="A0A1X1EG82"/>
<dbReference type="RefSeq" id="WP_084880569.1">
    <property type="nucleotide sequence ID" value="NZ_JAGGMY010000004.1"/>
</dbReference>
<gene>
    <name evidence="1" type="ORF">HA50_27995</name>
</gene>
<dbReference type="STRING" id="55209.HA50_27995"/>
<evidence type="ECO:0008006" key="3">
    <source>
        <dbReference type="Google" id="ProtNLM"/>
    </source>
</evidence>
<evidence type="ECO:0000313" key="1">
    <source>
        <dbReference type="EMBL" id="ORM87784.1"/>
    </source>
</evidence>
<dbReference type="PIRSF" id="PIRSF034110">
    <property type="entry name" value="DUF1203"/>
    <property type="match status" value="1"/>
</dbReference>
<accession>A0A1X1EG82</accession>
<keyword evidence="2" id="KW-1185">Reference proteome</keyword>
<dbReference type="Proteomes" id="UP000193749">
    <property type="component" value="Unassembled WGS sequence"/>
</dbReference>
<dbReference type="OrthoDB" id="5953307at2"/>
<protein>
    <recommendedName>
        <fullName evidence="3">DUF1203 domain-containing protein</fullName>
    </recommendedName>
</protein>
<dbReference type="EMBL" id="MLJI01000003">
    <property type="protein sequence ID" value="ORM87784.1"/>
    <property type="molecule type" value="Genomic_DNA"/>
</dbReference>
<sequence>MAYTIRGLDSREFTHLFGQDERYLALHLAIRKRADRSLSFPDRIALRDVPEGEYAILVNHAYQPAATPYSGRHAIYIHEGCTTQGVYQDEVPAYLTTRLLSLRAFNTAHMIIAAEVTQGGEAEPLILQMLRQPETAYIHVHSARFGCYLCVIERS</sequence>